<accession>A0A4U1MIY4</accession>
<gene>
    <name evidence="1" type="ORF">FBF83_00565</name>
</gene>
<dbReference type="AlphaFoldDB" id="A0A4U1MIY4"/>
<reference evidence="1 2" key="1">
    <citation type="submission" date="2019-04" db="EMBL/GenBank/DDBJ databases">
        <title>Genome sequence of Bacillus hwajinpoensis strain Y2.</title>
        <authorList>
            <person name="Fair J.L."/>
            <person name="Maclea K.S."/>
        </authorList>
    </citation>
    <scope>NUCLEOTIDE SEQUENCE [LARGE SCALE GENOMIC DNA]</scope>
    <source>
        <strain evidence="1 2">Y2</strain>
    </source>
</reference>
<dbReference type="Proteomes" id="UP000310541">
    <property type="component" value="Unassembled WGS sequence"/>
</dbReference>
<sequence>MRGLLLIGCFLLFWIGAGVLEDIDRKDFPFQMDQDDLAVLSGYNYMHAVMENDLLLQLNVYDQNKQLVKTYYASDLNELVPSATYKEIVEENEKLFVVYEENDTSRSRKKLVVGPRGSLTFVPERY</sequence>
<dbReference type="EMBL" id="SWFM01000001">
    <property type="protein sequence ID" value="TKD71339.1"/>
    <property type="molecule type" value="Genomic_DNA"/>
</dbReference>
<name>A0A4U1MIY4_9BACL</name>
<protein>
    <submittedName>
        <fullName evidence="1">Uncharacterized protein</fullName>
    </submittedName>
</protein>
<organism evidence="1 2">
    <name type="scientific">Guptibacillus hwajinpoensis</name>
    <dbReference type="NCBI Taxonomy" id="208199"/>
    <lineage>
        <taxon>Bacteria</taxon>
        <taxon>Bacillati</taxon>
        <taxon>Bacillota</taxon>
        <taxon>Bacilli</taxon>
        <taxon>Bacillales</taxon>
        <taxon>Guptibacillaceae</taxon>
        <taxon>Guptibacillus</taxon>
    </lineage>
</organism>
<evidence type="ECO:0000313" key="1">
    <source>
        <dbReference type="EMBL" id="TKD71339.1"/>
    </source>
</evidence>
<evidence type="ECO:0000313" key="2">
    <source>
        <dbReference type="Proteomes" id="UP000310541"/>
    </source>
</evidence>
<proteinExistence type="predicted"/>
<dbReference type="RefSeq" id="WP_136945216.1">
    <property type="nucleotide sequence ID" value="NZ_SWFM01000001.1"/>
</dbReference>
<dbReference type="OrthoDB" id="9834300at2"/>
<comment type="caution">
    <text evidence="1">The sequence shown here is derived from an EMBL/GenBank/DDBJ whole genome shotgun (WGS) entry which is preliminary data.</text>
</comment>